<dbReference type="SUPFAM" id="SSF69179">
    <property type="entry name" value="Integrin domains"/>
    <property type="match status" value="1"/>
</dbReference>
<sequence>DRSPPVSCLFLGVNKLSTWDNVFQAHILLDCGDDNICKPDLKLSVVSDQKEIYIGDDNPLTLEVTAENRGEGAYEAELHVFIPPQADFTGVVRNSEVYTPLMNCDGMGRLYPTVREREREALVEKERERSHFSERRTQCPLWL</sequence>
<dbReference type="STRING" id="8022.A0A060YQT2"/>
<dbReference type="InterPro" id="IPR048285">
    <property type="entry name" value="Integrin_alpha_Ig-like_2"/>
</dbReference>
<evidence type="ECO:0000313" key="7">
    <source>
        <dbReference type="Proteomes" id="UP000193380"/>
    </source>
</evidence>
<keyword evidence="2" id="KW-0401">Integrin</keyword>
<dbReference type="GO" id="GO:0001525">
    <property type="term" value="P:angiogenesis"/>
    <property type="evidence" value="ECO:0007669"/>
    <property type="project" value="TreeGrafter"/>
</dbReference>
<dbReference type="GO" id="GO:0009897">
    <property type="term" value="C:external side of plasma membrane"/>
    <property type="evidence" value="ECO:0007669"/>
    <property type="project" value="TreeGrafter"/>
</dbReference>
<protein>
    <recommendedName>
        <fullName evidence="5">Integrin alpha second immunoglobulin-like domain-containing protein</fullName>
    </recommendedName>
</protein>
<dbReference type="GO" id="GO:0008305">
    <property type="term" value="C:integrin complex"/>
    <property type="evidence" value="ECO:0007669"/>
    <property type="project" value="TreeGrafter"/>
</dbReference>
<dbReference type="AlphaFoldDB" id="A0A060YQT2"/>
<reference evidence="6" key="1">
    <citation type="journal article" date="2014" name="Nat. Commun.">
        <title>The rainbow trout genome provides novel insights into evolution after whole-genome duplication in vertebrates.</title>
        <authorList>
            <person name="Berthelot C."/>
            <person name="Brunet F."/>
            <person name="Chalopin D."/>
            <person name="Juanchich A."/>
            <person name="Bernard M."/>
            <person name="Noel B."/>
            <person name="Bento P."/>
            <person name="Da Silva C."/>
            <person name="Labadie K."/>
            <person name="Alberti A."/>
            <person name="Aury J.M."/>
            <person name="Louis A."/>
            <person name="Dehais P."/>
            <person name="Bardou P."/>
            <person name="Montfort J."/>
            <person name="Klopp C."/>
            <person name="Cabau C."/>
            <person name="Gaspin C."/>
            <person name="Thorgaard G.H."/>
            <person name="Boussaha M."/>
            <person name="Quillet E."/>
            <person name="Guyomard R."/>
            <person name="Galiana D."/>
            <person name="Bobe J."/>
            <person name="Volff J.N."/>
            <person name="Genet C."/>
            <person name="Wincker P."/>
            <person name="Jaillon O."/>
            <person name="Roest Crollius H."/>
            <person name="Guiguen Y."/>
        </authorList>
    </citation>
    <scope>NUCLEOTIDE SEQUENCE [LARGE SCALE GENOMIC DNA]</scope>
</reference>
<reference evidence="6" key="2">
    <citation type="submission" date="2014-03" db="EMBL/GenBank/DDBJ databases">
        <authorList>
            <person name="Genoscope - CEA"/>
        </authorList>
    </citation>
    <scope>NUCLEOTIDE SEQUENCE</scope>
</reference>
<dbReference type="Gene3D" id="2.60.40.1510">
    <property type="entry name" value="ntegrin, alpha v. Chain A, domain 3"/>
    <property type="match status" value="1"/>
</dbReference>
<evidence type="ECO:0000256" key="1">
    <source>
        <dbReference type="ARBA" id="ARBA00004479"/>
    </source>
</evidence>
<dbReference type="GO" id="GO:0007229">
    <property type="term" value="P:integrin-mediated signaling pathway"/>
    <property type="evidence" value="ECO:0007669"/>
    <property type="project" value="UniProtKB-KW"/>
</dbReference>
<keyword evidence="3" id="KW-0472">Membrane</keyword>
<evidence type="ECO:0000259" key="5">
    <source>
        <dbReference type="Pfam" id="PF20805"/>
    </source>
</evidence>
<evidence type="ECO:0000313" key="6">
    <source>
        <dbReference type="EMBL" id="CDQ94086.1"/>
    </source>
</evidence>
<accession>A0A060YQT2</accession>
<dbReference type="GO" id="GO:0005178">
    <property type="term" value="F:integrin binding"/>
    <property type="evidence" value="ECO:0007669"/>
    <property type="project" value="TreeGrafter"/>
</dbReference>
<keyword evidence="4" id="KW-0325">Glycoprotein</keyword>
<organism evidence="6 7">
    <name type="scientific">Oncorhynchus mykiss</name>
    <name type="common">Rainbow trout</name>
    <name type="synonym">Salmo gairdneri</name>
    <dbReference type="NCBI Taxonomy" id="8022"/>
    <lineage>
        <taxon>Eukaryota</taxon>
        <taxon>Metazoa</taxon>
        <taxon>Chordata</taxon>
        <taxon>Craniata</taxon>
        <taxon>Vertebrata</taxon>
        <taxon>Euteleostomi</taxon>
        <taxon>Actinopterygii</taxon>
        <taxon>Neopterygii</taxon>
        <taxon>Teleostei</taxon>
        <taxon>Protacanthopterygii</taxon>
        <taxon>Salmoniformes</taxon>
        <taxon>Salmonidae</taxon>
        <taxon>Salmoninae</taxon>
        <taxon>Oncorhynchus</taxon>
    </lineage>
</organism>
<dbReference type="PaxDb" id="8022-A0A060YQT2"/>
<proteinExistence type="predicted"/>
<evidence type="ECO:0000256" key="3">
    <source>
        <dbReference type="ARBA" id="ARBA00023136"/>
    </source>
</evidence>
<dbReference type="GO" id="GO:0007160">
    <property type="term" value="P:cell-matrix adhesion"/>
    <property type="evidence" value="ECO:0007669"/>
    <property type="project" value="TreeGrafter"/>
</dbReference>
<dbReference type="GO" id="GO:0098609">
    <property type="term" value="P:cell-cell adhesion"/>
    <property type="evidence" value="ECO:0007669"/>
    <property type="project" value="TreeGrafter"/>
</dbReference>
<name>A0A060YQT2_ONCMY</name>
<evidence type="ECO:0000256" key="2">
    <source>
        <dbReference type="ARBA" id="ARBA00023037"/>
    </source>
</evidence>
<dbReference type="GO" id="GO:0033627">
    <property type="term" value="P:cell adhesion mediated by integrin"/>
    <property type="evidence" value="ECO:0007669"/>
    <property type="project" value="TreeGrafter"/>
</dbReference>
<dbReference type="PANTHER" id="PTHR23220:SF4">
    <property type="entry name" value="INTEGRIN ALPHA-V"/>
    <property type="match status" value="1"/>
</dbReference>
<feature type="domain" description="Integrin alpha second immunoglobulin-like" evidence="5">
    <location>
        <begin position="31"/>
        <end position="104"/>
    </location>
</feature>
<dbReference type="Pfam" id="PF20805">
    <property type="entry name" value="Integrin_A_Ig_2"/>
    <property type="match status" value="1"/>
</dbReference>
<evidence type="ECO:0000256" key="4">
    <source>
        <dbReference type="ARBA" id="ARBA00023180"/>
    </source>
</evidence>
<dbReference type="PANTHER" id="PTHR23220">
    <property type="entry name" value="INTEGRIN ALPHA"/>
    <property type="match status" value="1"/>
</dbReference>
<dbReference type="InterPro" id="IPR032695">
    <property type="entry name" value="Integrin_dom_sf"/>
</dbReference>
<comment type="subcellular location">
    <subcellularLocation>
        <location evidence="1">Membrane</location>
        <topology evidence="1">Single-pass type I membrane protein</topology>
    </subcellularLocation>
</comment>
<dbReference type="Proteomes" id="UP000193380">
    <property type="component" value="Unassembled WGS sequence"/>
</dbReference>
<feature type="non-terminal residue" evidence="6">
    <location>
        <position position="1"/>
    </location>
</feature>
<dbReference type="EMBL" id="FR916794">
    <property type="protein sequence ID" value="CDQ94086.1"/>
    <property type="molecule type" value="Genomic_DNA"/>
</dbReference>
<gene>
    <name evidence="6" type="ORF">GSONMT00017633001</name>
</gene>